<evidence type="ECO:0000313" key="4">
    <source>
        <dbReference type="Proteomes" id="UP000834106"/>
    </source>
</evidence>
<keyword evidence="4" id="KW-1185">Reference proteome</keyword>
<dbReference type="Proteomes" id="UP000834106">
    <property type="component" value="Chromosome 3"/>
</dbReference>
<dbReference type="AlphaFoldDB" id="A0AAD2DKS6"/>
<evidence type="ECO:0000259" key="2">
    <source>
        <dbReference type="Pfam" id="PF14303"/>
    </source>
</evidence>
<reference evidence="3" key="1">
    <citation type="submission" date="2023-05" db="EMBL/GenBank/DDBJ databases">
        <authorList>
            <person name="Huff M."/>
        </authorList>
    </citation>
    <scope>NUCLEOTIDE SEQUENCE</scope>
</reference>
<feature type="domain" description="No apical meristem-associated C-terminal" evidence="2">
    <location>
        <begin position="65"/>
        <end position="171"/>
    </location>
</feature>
<protein>
    <recommendedName>
        <fullName evidence="2">No apical meristem-associated C-terminal domain-containing protein</fullName>
    </recommendedName>
</protein>
<evidence type="ECO:0000256" key="1">
    <source>
        <dbReference type="SAM" id="MobiDB-lite"/>
    </source>
</evidence>
<evidence type="ECO:0000313" key="3">
    <source>
        <dbReference type="EMBL" id="CAI9757599.1"/>
    </source>
</evidence>
<dbReference type="InterPro" id="IPR029466">
    <property type="entry name" value="NAM-associated_C"/>
</dbReference>
<accession>A0AAD2DKS6</accession>
<name>A0AAD2DKS6_9LAMI</name>
<proteinExistence type="predicted"/>
<dbReference type="PANTHER" id="PTHR45125">
    <property type="entry name" value="F21J9.4-RELATED"/>
    <property type="match status" value="1"/>
</dbReference>
<feature type="region of interest" description="Disordered" evidence="1">
    <location>
        <begin position="153"/>
        <end position="176"/>
    </location>
</feature>
<dbReference type="Pfam" id="PF14303">
    <property type="entry name" value="NAM-associated"/>
    <property type="match status" value="1"/>
</dbReference>
<dbReference type="EMBL" id="OU503038">
    <property type="protein sequence ID" value="CAI9757599.1"/>
    <property type="molecule type" value="Genomic_DNA"/>
</dbReference>
<sequence>MKPASINQSRSKRSLQARMRVILNAVDKLRGCVRQVENFNSSGASEQDILYRAKTLLTHDKNYKKGFKFDHVWPILKDIEKFRHDVHAATSVFQVRYGNFASSPSESPTSVSPRLSSFSLIINEENVVGTSTERPSGAKKAKNQMTNVVVSTSVEKKNGEESSPQNLEGSTEKANGSQANDFNIDAYFVVLRKFWHPIENGDCSGVADIGDCEEEQFVFGEGVYEWNCRSCVQQGA</sequence>
<gene>
    <name evidence="3" type="ORF">FPE_LOCUS5029</name>
</gene>
<dbReference type="PANTHER" id="PTHR45125:SF36">
    <property type="entry name" value="BNAC01G27460D PROTEIN"/>
    <property type="match status" value="1"/>
</dbReference>
<feature type="compositionally biased region" description="Polar residues" evidence="1">
    <location>
        <begin position="161"/>
        <end position="176"/>
    </location>
</feature>
<organism evidence="3 4">
    <name type="scientific">Fraxinus pennsylvanica</name>
    <dbReference type="NCBI Taxonomy" id="56036"/>
    <lineage>
        <taxon>Eukaryota</taxon>
        <taxon>Viridiplantae</taxon>
        <taxon>Streptophyta</taxon>
        <taxon>Embryophyta</taxon>
        <taxon>Tracheophyta</taxon>
        <taxon>Spermatophyta</taxon>
        <taxon>Magnoliopsida</taxon>
        <taxon>eudicotyledons</taxon>
        <taxon>Gunneridae</taxon>
        <taxon>Pentapetalae</taxon>
        <taxon>asterids</taxon>
        <taxon>lamiids</taxon>
        <taxon>Lamiales</taxon>
        <taxon>Oleaceae</taxon>
        <taxon>Oleeae</taxon>
        <taxon>Fraxinus</taxon>
    </lineage>
</organism>